<dbReference type="Gene3D" id="2.40.50.140">
    <property type="entry name" value="Nucleic acid-binding proteins"/>
    <property type="match status" value="1"/>
</dbReference>
<accession>X1IJZ6</accession>
<evidence type="ECO:0000313" key="2">
    <source>
        <dbReference type="EMBL" id="GAH57898.1"/>
    </source>
</evidence>
<dbReference type="AlphaFoldDB" id="X1IJZ6"/>
<feature type="non-terminal residue" evidence="2">
    <location>
        <position position="1"/>
    </location>
</feature>
<gene>
    <name evidence="2" type="ORF">S03H2_38660</name>
</gene>
<feature type="domain" description="NfeD-like C-terminal" evidence="1">
    <location>
        <begin position="33"/>
        <end position="88"/>
    </location>
</feature>
<reference evidence="2" key="1">
    <citation type="journal article" date="2014" name="Front. Microbiol.">
        <title>High frequency of phylogenetically diverse reductive dehalogenase-homologous genes in deep subseafloor sedimentary metagenomes.</title>
        <authorList>
            <person name="Kawai M."/>
            <person name="Futagami T."/>
            <person name="Toyoda A."/>
            <person name="Takaki Y."/>
            <person name="Nishi S."/>
            <person name="Hori S."/>
            <person name="Arai W."/>
            <person name="Tsubouchi T."/>
            <person name="Morono Y."/>
            <person name="Uchiyama I."/>
            <person name="Ito T."/>
            <person name="Fujiyama A."/>
            <person name="Inagaki F."/>
            <person name="Takami H."/>
        </authorList>
    </citation>
    <scope>NUCLEOTIDE SEQUENCE</scope>
    <source>
        <strain evidence="2">Expedition CK06-06</strain>
    </source>
</reference>
<evidence type="ECO:0000259" key="1">
    <source>
        <dbReference type="Pfam" id="PF01957"/>
    </source>
</evidence>
<protein>
    <recommendedName>
        <fullName evidence="1">NfeD-like C-terminal domain-containing protein</fullName>
    </recommendedName>
</protein>
<dbReference type="EMBL" id="BARU01023845">
    <property type="protein sequence ID" value="GAH57898.1"/>
    <property type="molecule type" value="Genomic_DNA"/>
</dbReference>
<dbReference type="Pfam" id="PF01957">
    <property type="entry name" value="NfeD"/>
    <property type="match status" value="1"/>
</dbReference>
<sequence>VAIVLALVLGAFVFVIHVAVIPSFHRRIVTGSEGMLGVQGRVVKPLNLVGTIVIKGEHWKAKSVEGSIGIDENVEIVGLDGLTLNVKRKGR</sequence>
<organism evidence="2">
    <name type="scientific">marine sediment metagenome</name>
    <dbReference type="NCBI Taxonomy" id="412755"/>
    <lineage>
        <taxon>unclassified sequences</taxon>
        <taxon>metagenomes</taxon>
        <taxon>ecological metagenomes</taxon>
    </lineage>
</organism>
<comment type="caution">
    <text evidence="2">The sequence shown here is derived from an EMBL/GenBank/DDBJ whole genome shotgun (WGS) entry which is preliminary data.</text>
</comment>
<dbReference type="SUPFAM" id="SSF141322">
    <property type="entry name" value="NfeD domain-like"/>
    <property type="match status" value="1"/>
</dbReference>
<proteinExistence type="predicted"/>
<name>X1IJZ6_9ZZZZ</name>
<dbReference type="InterPro" id="IPR002810">
    <property type="entry name" value="NfeD-like_C"/>
</dbReference>
<dbReference type="InterPro" id="IPR012340">
    <property type="entry name" value="NA-bd_OB-fold"/>
</dbReference>